<reference evidence="1 2" key="1">
    <citation type="submission" date="2020-08" db="EMBL/GenBank/DDBJ databases">
        <title>Genomic Encyclopedia of Type Strains, Phase III (KMG-III): the genomes of soil and plant-associated and newly described type strains.</title>
        <authorList>
            <person name="Whitman W."/>
        </authorList>
    </citation>
    <scope>NUCLEOTIDE SEQUENCE [LARGE SCALE GENOMIC DNA]</scope>
    <source>
        <strain evidence="1 2">CECT 5831</strain>
    </source>
</reference>
<sequence length="35" mass="3950">MSKKLTGNGLFDSSRMIIPQHKSAILAPESRHREL</sequence>
<dbReference type="Proteomes" id="UP000517523">
    <property type="component" value="Unassembled WGS sequence"/>
</dbReference>
<dbReference type="EMBL" id="JACHXJ010000001">
    <property type="protein sequence ID" value="MBB3125356.1"/>
    <property type="molecule type" value="Genomic_DNA"/>
</dbReference>
<organism evidence="1 2">
    <name type="scientific">Paenibacillus rhizosphaerae</name>
    <dbReference type="NCBI Taxonomy" id="297318"/>
    <lineage>
        <taxon>Bacteria</taxon>
        <taxon>Bacillati</taxon>
        <taxon>Bacillota</taxon>
        <taxon>Bacilli</taxon>
        <taxon>Bacillales</taxon>
        <taxon>Paenibacillaceae</taxon>
        <taxon>Paenibacillus</taxon>
    </lineage>
</organism>
<proteinExistence type="predicted"/>
<accession>A0A839TEU3</accession>
<protein>
    <submittedName>
        <fullName evidence="1">Uncharacterized protein</fullName>
    </submittedName>
</protein>
<dbReference type="AlphaFoldDB" id="A0A839TEU3"/>
<evidence type="ECO:0000313" key="1">
    <source>
        <dbReference type="EMBL" id="MBB3125356.1"/>
    </source>
</evidence>
<comment type="caution">
    <text evidence="1">The sequence shown here is derived from an EMBL/GenBank/DDBJ whole genome shotgun (WGS) entry which is preliminary data.</text>
</comment>
<evidence type="ECO:0000313" key="2">
    <source>
        <dbReference type="Proteomes" id="UP000517523"/>
    </source>
</evidence>
<name>A0A839TEU3_9BACL</name>
<gene>
    <name evidence="1" type="ORF">FHS19_000010</name>
</gene>